<dbReference type="InterPro" id="IPR013178">
    <property type="entry name" value="Histone_AcTrfase_Rtt109/CBP"/>
</dbReference>
<evidence type="ECO:0000256" key="6">
    <source>
        <dbReference type="ARBA" id="ARBA00022833"/>
    </source>
</evidence>
<dbReference type="InterPro" id="IPR000197">
    <property type="entry name" value="Znf_TAZ"/>
</dbReference>
<name>A0ABN7RRN5_OIKDI</name>
<dbReference type="PANTHER" id="PTHR13808">
    <property type="entry name" value="CBP/P300-RELATED"/>
    <property type="match status" value="1"/>
</dbReference>
<dbReference type="SUPFAM" id="SSF57933">
    <property type="entry name" value="TAZ domain"/>
    <property type="match status" value="1"/>
</dbReference>
<evidence type="ECO:0000256" key="12">
    <source>
        <dbReference type="PROSITE-ProRule" id="PRU00203"/>
    </source>
</evidence>
<evidence type="ECO:0000256" key="7">
    <source>
        <dbReference type="ARBA" id="ARBA00022853"/>
    </source>
</evidence>
<keyword evidence="8" id="KW-0805">Transcription regulation</keyword>
<comment type="subcellular location">
    <subcellularLocation>
        <location evidence="1">Nucleus</location>
    </subcellularLocation>
</comment>
<dbReference type="EC" id="2.3.1.48" evidence="2"/>
<evidence type="ECO:0000256" key="10">
    <source>
        <dbReference type="ARBA" id="ARBA00023242"/>
    </source>
</evidence>
<feature type="domain" description="TAZ-type" evidence="14">
    <location>
        <begin position="8"/>
        <end position="93"/>
    </location>
</feature>
<keyword evidence="3" id="KW-0808">Transferase</keyword>
<evidence type="ECO:0000256" key="1">
    <source>
        <dbReference type="ARBA" id="ARBA00004123"/>
    </source>
</evidence>
<gene>
    <name evidence="15" type="ORF">OKIOD_LOCUS1345</name>
</gene>
<sequence length="127" mass="14250">MEILNAGGSAGDRIIKEPEMALFSLEHTSNCDVRNCGFPGCCKMRIIIDHAKAHWSVDEPNNCIICKNFAKVVRKHTQYCFDENCLVHNCNILKSKISAIEAQISVAERDRRETEMAEKAKEAGLIL</sequence>
<keyword evidence="5 12" id="KW-0863">Zinc-finger</keyword>
<evidence type="ECO:0000256" key="5">
    <source>
        <dbReference type="ARBA" id="ARBA00022771"/>
    </source>
</evidence>
<keyword evidence="13" id="KW-0175">Coiled coil</keyword>
<protein>
    <recommendedName>
        <fullName evidence="2">histone acetyltransferase</fullName>
        <ecNumber evidence="2">2.3.1.48</ecNumber>
    </recommendedName>
</protein>
<keyword evidence="4 12" id="KW-0479">Metal-binding</keyword>
<dbReference type="Pfam" id="PF02135">
    <property type="entry name" value="zf-TAZ"/>
    <property type="match status" value="1"/>
</dbReference>
<organism evidence="15 16">
    <name type="scientific">Oikopleura dioica</name>
    <name type="common">Tunicate</name>
    <dbReference type="NCBI Taxonomy" id="34765"/>
    <lineage>
        <taxon>Eukaryota</taxon>
        <taxon>Metazoa</taxon>
        <taxon>Chordata</taxon>
        <taxon>Tunicata</taxon>
        <taxon>Appendicularia</taxon>
        <taxon>Copelata</taxon>
        <taxon>Oikopleuridae</taxon>
        <taxon>Oikopleura</taxon>
    </lineage>
</organism>
<reference evidence="15 16" key="1">
    <citation type="submission" date="2021-04" db="EMBL/GenBank/DDBJ databases">
        <authorList>
            <person name="Bliznina A."/>
        </authorList>
    </citation>
    <scope>NUCLEOTIDE SEQUENCE [LARGE SCALE GENOMIC DNA]</scope>
</reference>
<evidence type="ECO:0000259" key="14">
    <source>
        <dbReference type="PROSITE" id="PS50134"/>
    </source>
</evidence>
<keyword evidence="6 12" id="KW-0862">Zinc</keyword>
<dbReference type="PROSITE" id="PS50134">
    <property type="entry name" value="ZF_TAZ"/>
    <property type="match status" value="1"/>
</dbReference>
<dbReference type="PANTHER" id="PTHR13808:SF1">
    <property type="entry name" value="HISTONE ACETYLTRANSFERASE"/>
    <property type="match status" value="1"/>
</dbReference>
<dbReference type="Proteomes" id="UP001158576">
    <property type="component" value="Chromosome PAR"/>
</dbReference>
<evidence type="ECO:0000256" key="8">
    <source>
        <dbReference type="ARBA" id="ARBA00023015"/>
    </source>
</evidence>
<keyword evidence="9" id="KW-0804">Transcription</keyword>
<accession>A0ABN7RRN5</accession>
<dbReference type="EMBL" id="OU015568">
    <property type="protein sequence ID" value="CAG5081101.1"/>
    <property type="molecule type" value="Genomic_DNA"/>
</dbReference>
<evidence type="ECO:0000256" key="4">
    <source>
        <dbReference type="ARBA" id="ARBA00022723"/>
    </source>
</evidence>
<evidence type="ECO:0000256" key="2">
    <source>
        <dbReference type="ARBA" id="ARBA00013184"/>
    </source>
</evidence>
<evidence type="ECO:0000313" key="15">
    <source>
        <dbReference type="EMBL" id="CAG5081101.1"/>
    </source>
</evidence>
<dbReference type="Gene3D" id="1.20.1020.10">
    <property type="entry name" value="TAZ domain"/>
    <property type="match status" value="1"/>
</dbReference>
<evidence type="ECO:0000256" key="9">
    <source>
        <dbReference type="ARBA" id="ARBA00023163"/>
    </source>
</evidence>
<feature type="coiled-coil region" evidence="13">
    <location>
        <begin position="90"/>
        <end position="117"/>
    </location>
</feature>
<comment type="catalytic activity">
    <reaction evidence="11">
        <text>L-lysyl-[protein] + acetyl-CoA = N(6)-acetyl-L-lysyl-[protein] + CoA + H(+)</text>
        <dbReference type="Rhea" id="RHEA:45948"/>
        <dbReference type="Rhea" id="RHEA-COMP:9752"/>
        <dbReference type="Rhea" id="RHEA-COMP:10731"/>
        <dbReference type="ChEBI" id="CHEBI:15378"/>
        <dbReference type="ChEBI" id="CHEBI:29969"/>
        <dbReference type="ChEBI" id="CHEBI:57287"/>
        <dbReference type="ChEBI" id="CHEBI:57288"/>
        <dbReference type="ChEBI" id="CHEBI:61930"/>
        <dbReference type="EC" id="2.3.1.48"/>
    </reaction>
</comment>
<evidence type="ECO:0000313" key="16">
    <source>
        <dbReference type="Proteomes" id="UP001158576"/>
    </source>
</evidence>
<dbReference type="InterPro" id="IPR035898">
    <property type="entry name" value="TAZ_dom_sf"/>
</dbReference>
<evidence type="ECO:0000256" key="3">
    <source>
        <dbReference type="ARBA" id="ARBA00022679"/>
    </source>
</evidence>
<keyword evidence="16" id="KW-1185">Reference proteome</keyword>
<proteinExistence type="predicted"/>
<evidence type="ECO:0000256" key="11">
    <source>
        <dbReference type="ARBA" id="ARBA00048017"/>
    </source>
</evidence>
<feature type="zinc finger region" description="TAZ-type" evidence="12">
    <location>
        <begin position="8"/>
        <end position="93"/>
    </location>
</feature>
<evidence type="ECO:0000256" key="13">
    <source>
        <dbReference type="SAM" id="Coils"/>
    </source>
</evidence>
<keyword evidence="10" id="KW-0539">Nucleus</keyword>
<keyword evidence="7" id="KW-0156">Chromatin regulator</keyword>